<dbReference type="Gene3D" id="1.20.1050.10">
    <property type="match status" value="1"/>
</dbReference>
<evidence type="ECO:0000259" key="1">
    <source>
        <dbReference type="PROSITE" id="PS50404"/>
    </source>
</evidence>
<dbReference type="Pfam" id="PF22041">
    <property type="entry name" value="GST_C_7"/>
    <property type="match status" value="1"/>
</dbReference>
<dbReference type="InterPro" id="IPR036282">
    <property type="entry name" value="Glutathione-S-Trfase_C_sf"/>
</dbReference>
<dbReference type="SUPFAM" id="SSF47616">
    <property type="entry name" value="GST C-terminal domain-like"/>
    <property type="match status" value="1"/>
</dbReference>
<evidence type="ECO:0000313" key="2">
    <source>
        <dbReference type="EMBL" id="APT56129.1"/>
    </source>
</evidence>
<gene>
    <name evidence="2" type="ORF">RGI145_02375</name>
</gene>
<dbReference type="EMBL" id="CP015583">
    <property type="protein sequence ID" value="APT56129.1"/>
    <property type="molecule type" value="Genomic_DNA"/>
</dbReference>
<dbReference type="InterPro" id="IPR004045">
    <property type="entry name" value="Glutathione_S-Trfase_N"/>
</dbReference>
<keyword evidence="2" id="KW-0808">Transferase</keyword>
<proteinExistence type="predicted"/>
<evidence type="ECO:0000313" key="3">
    <source>
        <dbReference type="Proteomes" id="UP000185494"/>
    </source>
</evidence>
<sequence length="232" mass="25484">MAIRLHELCGSDPARVFSPYCWRARMALLHKGLPHESLPWRFTEKAAIADAGTDKVPVLRDGARVVHDSWAILEDLEDRYPGRASLFGGEGGRALARFVAQWADTVLNPAIAALIVSDIPALLDAEDREYFVRTREARFGKPLAEVTAGRDERLEGFRAALLPLRRTLSERPFLHGATPGAGDYIAFSGFQWARVVSPLPLLAPEDVLHAWRGRLLDAFGGVARAVPAADRG</sequence>
<dbReference type="eggNOG" id="COG0625">
    <property type="taxonomic scope" value="Bacteria"/>
</dbReference>
<reference evidence="2 3" key="1">
    <citation type="submission" date="2016-05" db="EMBL/GenBank/DDBJ databases">
        <title>Complete Genome and Methylome Analysis of Psychrotrophic Bacterial Isolates from Antarctic Lake Untersee.</title>
        <authorList>
            <person name="Fomenkov A."/>
            <person name="Akimov V.N."/>
            <person name="Vasilyeva L.V."/>
            <person name="Andersen D."/>
            <person name="Vincze T."/>
            <person name="Roberts R.J."/>
        </authorList>
    </citation>
    <scope>NUCLEOTIDE SEQUENCE [LARGE SCALE GENOMIC DNA]</scope>
    <source>
        <strain evidence="2 3">U14-5</strain>
    </source>
</reference>
<dbReference type="RefSeq" id="WP_075797084.1">
    <property type="nucleotide sequence ID" value="NZ_CP015583.1"/>
</dbReference>
<dbReference type="InterPro" id="IPR036249">
    <property type="entry name" value="Thioredoxin-like_sf"/>
</dbReference>
<accession>A0A1L7ABV9</accession>
<dbReference type="GO" id="GO:0016740">
    <property type="term" value="F:transferase activity"/>
    <property type="evidence" value="ECO:0007669"/>
    <property type="project" value="UniProtKB-KW"/>
</dbReference>
<dbReference type="AlphaFoldDB" id="A0A1L7ABV9"/>
<dbReference type="SUPFAM" id="SSF52833">
    <property type="entry name" value="Thioredoxin-like"/>
    <property type="match status" value="1"/>
</dbReference>
<dbReference type="Pfam" id="PF13409">
    <property type="entry name" value="GST_N_2"/>
    <property type="match status" value="1"/>
</dbReference>
<dbReference type="STRING" id="257708.RGI145_02375"/>
<dbReference type="CDD" id="cd03202">
    <property type="entry name" value="GST_C_etherase_LigE"/>
    <property type="match status" value="1"/>
</dbReference>
<organism evidence="2 3">
    <name type="scientific">Roseomonas gilardii</name>
    <dbReference type="NCBI Taxonomy" id="257708"/>
    <lineage>
        <taxon>Bacteria</taxon>
        <taxon>Pseudomonadati</taxon>
        <taxon>Pseudomonadota</taxon>
        <taxon>Alphaproteobacteria</taxon>
        <taxon>Acetobacterales</taxon>
        <taxon>Roseomonadaceae</taxon>
        <taxon>Roseomonas</taxon>
    </lineage>
</organism>
<name>A0A1L7ABV9_9PROT</name>
<feature type="domain" description="GST N-terminal" evidence="1">
    <location>
        <begin position="8"/>
        <end position="84"/>
    </location>
</feature>
<dbReference type="KEGG" id="rgi:RGI145_02375"/>
<dbReference type="Proteomes" id="UP000185494">
    <property type="component" value="Chromosome 1"/>
</dbReference>
<dbReference type="InterPro" id="IPR054416">
    <property type="entry name" value="GST_UstS-like_C"/>
</dbReference>
<dbReference type="PROSITE" id="PS50404">
    <property type="entry name" value="GST_NTER"/>
    <property type="match status" value="1"/>
</dbReference>
<protein>
    <submittedName>
        <fullName evidence="2">Glutathione S-transferase</fullName>
    </submittedName>
</protein>
<dbReference type="Gene3D" id="3.40.30.10">
    <property type="entry name" value="Glutaredoxin"/>
    <property type="match status" value="1"/>
</dbReference>